<evidence type="ECO:0000313" key="3">
    <source>
        <dbReference type="Proteomes" id="UP000247480"/>
    </source>
</evidence>
<dbReference type="EMBL" id="BGJZ01000170">
    <property type="protein sequence ID" value="GBH10098.1"/>
    <property type="molecule type" value="Genomic_DNA"/>
</dbReference>
<sequence length="129" mass="14593">MAPFTMLDFMRTCRRESCFFQFIVMEILMAIWPGTRKPLEVKVCNPFIPTGAYRRDMALALIRVGQHVSPRKFKGLVHNKLRLEDPAPKEDRYLQAAVELTVSGRPDQPLPSPQAGRGEGQAHSPLDVC</sequence>
<comment type="caution">
    <text evidence="2">The sequence shown here is derived from an EMBL/GenBank/DDBJ whole genome shotgun (WGS) entry which is preliminary data.</text>
</comment>
<reference evidence="2 3" key="1">
    <citation type="submission" date="2018-04" db="EMBL/GenBank/DDBJ databases">
        <title>Draft genome sequence of Pseudomonas syringae pv. actinidiae biovar 1 strains isolated from kiwifruit in Kagawa prefecture.</title>
        <authorList>
            <person name="Tabuchi M."/>
            <person name="Saito M."/>
            <person name="Fujiwara S."/>
            <person name="Sasa N."/>
            <person name="Akimitsu K."/>
            <person name="Gomi K."/>
            <person name="Konishi-Sugita S."/>
            <person name="Hamano K."/>
            <person name="Kataoka I."/>
        </authorList>
    </citation>
    <scope>NUCLEOTIDE SEQUENCE [LARGE SCALE GENOMIC DNA]</scope>
    <source>
        <strain evidence="2 3">MAFF212206</strain>
    </source>
</reference>
<proteinExistence type="predicted"/>
<organism evidence="2 3">
    <name type="scientific">Pseudomonas syringae pv. actinidiae</name>
    <dbReference type="NCBI Taxonomy" id="103796"/>
    <lineage>
        <taxon>Bacteria</taxon>
        <taxon>Pseudomonadati</taxon>
        <taxon>Pseudomonadota</taxon>
        <taxon>Gammaproteobacteria</taxon>
        <taxon>Pseudomonadales</taxon>
        <taxon>Pseudomonadaceae</taxon>
        <taxon>Pseudomonas</taxon>
        <taxon>Pseudomonas syringae</taxon>
    </lineage>
</organism>
<accession>A0A2V0QHN4</accession>
<dbReference type="Proteomes" id="UP000247480">
    <property type="component" value="Unassembled WGS sequence"/>
</dbReference>
<evidence type="ECO:0000313" key="2">
    <source>
        <dbReference type="EMBL" id="GBH10098.1"/>
    </source>
</evidence>
<feature type="region of interest" description="Disordered" evidence="1">
    <location>
        <begin position="102"/>
        <end position="129"/>
    </location>
</feature>
<dbReference type="AlphaFoldDB" id="A0A2V0QHN4"/>
<gene>
    <name evidence="2" type="ORF">KPSA1_03508</name>
</gene>
<protein>
    <submittedName>
        <fullName evidence="2">Tetratricopeptide repeat</fullName>
    </submittedName>
</protein>
<name>A0A2V0QHN4_PSESF</name>
<evidence type="ECO:0000256" key="1">
    <source>
        <dbReference type="SAM" id="MobiDB-lite"/>
    </source>
</evidence>